<reference evidence="1 2" key="1">
    <citation type="journal article" date="2024" name="Proc. Natl. Acad. Sci. U.S.A.">
        <title>The evolutionary genomics of adaptation to stress in wild rhizobium bacteria.</title>
        <authorList>
            <person name="Kehlet-Delgado H."/>
            <person name="Montoya A.P."/>
            <person name="Jensen K.T."/>
            <person name="Wendlandt C.E."/>
            <person name="Dexheimer C."/>
            <person name="Roberts M."/>
            <person name="Torres Martinez L."/>
            <person name="Friesen M.L."/>
            <person name="Griffitts J.S."/>
            <person name="Porter S.S."/>
        </authorList>
    </citation>
    <scope>NUCLEOTIDE SEQUENCE [LARGE SCALE GENOMIC DNA]</scope>
    <source>
        <strain evidence="1 2">M0641</strain>
    </source>
</reference>
<organism evidence="1 2">
    <name type="scientific">Mesorhizobium caraganae</name>
    <dbReference type="NCBI Taxonomy" id="483206"/>
    <lineage>
        <taxon>Bacteria</taxon>
        <taxon>Pseudomonadati</taxon>
        <taxon>Pseudomonadota</taxon>
        <taxon>Alphaproteobacteria</taxon>
        <taxon>Hyphomicrobiales</taxon>
        <taxon>Phyllobacteriaceae</taxon>
        <taxon>Mesorhizobium</taxon>
    </lineage>
</organism>
<keyword evidence="2" id="KW-1185">Reference proteome</keyword>
<dbReference type="Proteomes" id="UP001433071">
    <property type="component" value="Unassembled WGS sequence"/>
</dbReference>
<gene>
    <name evidence="1" type="ORF">NKI36_17555</name>
</gene>
<sequence>MNGAQIIYGNSEPWLGLVFKTLDQQFDETASGSRFYSSAFSTDTKFGAAGLGVDILLNDWEPEPTSDPKIVFYHGDVRLRSLGDRTKNLIAEMSAKLSSAVSTQEKASEKLFVECVALNGDPADLGTREFVGKLFFDEPGGDNECQVFLTVDVARQSAWFGEKDAEDSPKVLGWLARLS</sequence>
<evidence type="ECO:0000313" key="2">
    <source>
        <dbReference type="Proteomes" id="UP001433071"/>
    </source>
</evidence>
<accession>A0ABV1Z1U7</accession>
<dbReference type="EMBL" id="JAMYQB010000013">
    <property type="protein sequence ID" value="MER9405836.1"/>
    <property type="molecule type" value="Genomic_DNA"/>
</dbReference>
<evidence type="ECO:0000313" key="1">
    <source>
        <dbReference type="EMBL" id="MER9405836.1"/>
    </source>
</evidence>
<dbReference type="RefSeq" id="WP_352559269.1">
    <property type="nucleotide sequence ID" value="NZ_JAMYQB010000013.1"/>
</dbReference>
<name>A0ABV1Z1U7_9HYPH</name>
<protein>
    <submittedName>
        <fullName evidence="1">Uncharacterized protein</fullName>
    </submittedName>
</protein>
<comment type="caution">
    <text evidence="1">The sequence shown here is derived from an EMBL/GenBank/DDBJ whole genome shotgun (WGS) entry which is preliminary data.</text>
</comment>
<proteinExistence type="predicted"/>